<dbReference type="AlphaFoldDB" id="A0AAD5J482"/>
<reference evidence="1" key="2">
    <citation type="submission" date="2023-02" db="EMBL/GenBank/DDBJ databases">
        <authorList>
            <person name="Swenson N.G."/>
            <person name="Wegrzyn J.L."/>
            <person name="Mcevoy S.L."/>
        </authorList>
    </citation>
    <scope>NUCLEOTIDE SEQUENCE</scope>
    <source>
        <strain evidence="1">91603</strain>
        <tissue evidence="1">Leaf</tissue>
    </source>
</reference>
<sequence length="84" mass="9101">MKISEGCRLLSDVDVVQGDEVWKMTRCLASLSCILVWFELGFDGFEVLDLKWCSFGGNDGVFWVHLAAAMVLVDDGGGGDGLSI</sequence>
<protein>
    <submittedName>
        <fullName evidence="1">Uncharacterized protein</fullName>
    </submittedName>
</protein>
<dbReference type="EMBL" id="JAJSOW010000100">
    <property type="protein sequence ID" value="KAI9184987.1"/>
    <property type="molecule type" value="Genomic_DNA"/>
</dbReference>
<comment type="caution">
    <text evidence="1">The sequence shown here is derived from an EMBL/GenBank/DDBJ whole genome shotgun (WGS) entry which is preliminary data.</text>
</comment>
<evidence type="ECO:0000313" key="2">
    <source>
        <dbReference type="Proteomes" id="UP001064489"/>
    </source>
</evidence>
<proteinExistence type="predicted"/>
<accession>A0AAD5J482</accession>
<dbReference type="Proteomes" id="UP001064489">
    <property type="component" value="Chromosome 3"/>
</dbReference>
<gene>
    <name evidence="1" type="ORF">LWI28_003123</name>
</gene>
<name>A0AAD5J482_ACENE</name>
<keyword evidence="2" id="KW-1185">Reference proteome</keyword>
<organism evidence="1 2">
    <name type="scientific">Acer negundo</name>
    <name type="common">Box elder</name>
    <dbReference type="NCBI Taxonomy" id="4023"/>
    <lineage>
        <taxon>Eukaryota</taxon>
        <taxon>Viridiplantae</taxon>
        <taxon>Streptophyta</taxon>
        <taxon>Embryophyta</taxon>
        <taxon>Tracheophyta</taxon>
        <taxon>Spermatophyta</taxon>
        <taxon>Magnoliopsida</taxon>
        <taxon>eudicotyledons</taxon>
        <taxon>Gunneridae</taxon>
        <taxon>Pentapetalae</taxon>
        <taxon>rosids</taxon>
        <taxon>malvids</taxon>
        <taxon>Sapindales</taxon>
        <taxon>Sapindaceae</taxon>
        <taxon>Hippocastanoideae</taxon>
        <taxon>Acereae</taxon>
        <taxon>Acer</taxon>
    </lineage>
</organism>
<reference evidence="1" key="1">
    <citation type="journal article" date="2022" name="Plant J.">
        <title>Strategies of tolerance reflected in two North American maple genomes.</title>
        <authorList>
            <person name="McEvoy S.L."/>
            <person name="Sezen U.U."/>
            <person name="Trouern-Trend A."/>
            <person name="McMahon S.M."/>
            <person name="Schaberg P.G."/>
            <person name="Yang J."/>
            <person name="Wegrzyn J.L."/>
            <person name="Swenson N.G."/>
        </authorList>
    </citation>
    <scope>NUCLEOTIDE SEQUENCE</scope>
    <source>
        <strain evidence="1">91603</strain>
    </source>
</reference>
<evidence type="ECO:0000313" key="1">
    <source>
        <dbReference type="EMBL" id="KAI9184987.1"/>
    </source>
</evidence>